<organism evidence="1 2">
    <name type="scientific">Schaalia dentiphila ATCC 17982</name>
    <dbReference type="NCBI Taxonomy" id="411466"/>
    <lineage>
        <taxon>Bacteria</taxon>
        <taxon>Bacillati</taxon>
        <taxon>Actinomycetota</taxon>
        <taxon>Actinomycetes</taxon>
        <taxon>Actinomycetales</taxon>
        <taxon>Actinomycetaceae</taxon>
        <taxon>Schaalia</taxon>
        <taxon>Schaalia dentiphila</taxon>
    </lineage>
</organism>
<dbReference type="PROSITE" id="PS51257">
    <property type="entry name" value="PROKAR_LIPOPROTEIN"/>
    <property type="match status" value="1"/>
</dbReference>
<reference evidence="1" key="2">
    <citation type="submission" date="2015-05" db="EMBL/GenBank/DDBJ databases">
        <title>Draft genome sequence of Actinomyces odontolyticus (ATCC 17982).</title>
        <authorList>
            <person name="Sudarsanam P."/>
            <person name="Ley R."/>
            <person name="Guruge J."/>
            <person name="Turnbaugh P.J."/>
            <person name="Mahowald M."/>
            <person name="Liep D."/>
            <person name="Gordon J."/>
        </authorList>
    </citation>
    <scope>NUCLEOTIDE SEQUENCE</scope>
    <source>
        <strain evidence="1">ATCC 17982</strain>
    </source>
</reference>
<dbReference type="Proteomes" id="UP000003553">
    <property type="component" value="Unassembled WGS sequence"/>
</dbReference>
<sequence length="34" mass="3594">MRGNHGVGVANLAIVACVKVEFYGVFVAKRDESG</sequence>
<protein>
    <submittedName>
        <fullName evidence="1">Uncharacterized protein</fullName>
    </submittedName>
</protein>
<proteinExistence type="predicted"/>
<comment type="caution">
    <text evidence="1">The sequence shown here is derived from an EMBL/GenBank/DDBJ whole genome shotgun (WGS) entry which is preliminary data.</text>
</comment>
<dbReference type="EMBL" id="AAYI02000004">
    <property type="protein sequence ID" value="EDN80599.1"/>
    <property type="molecule type" value="Genomic_DNA"/>
</dbReference>
<name>A7BBM5_9ACTO</name>
<evidence type="ECO:0000313" key="2">
    <source>
        <dbReference type="Proteomes" id="UP000003553"/>
    </source>
</evidence>
<dbReference type="AlphaFoldDB" id="A7BBM5"/>
<keyword evidence="2" id="KW-1185">Reference proteome</keyword>
<gene>
    <name evidence="1" type="ORF">ACTODO_01046</name>
</gene>
<reference evidence="1" key="1">
    <citation type="submission" date="2007-04" db="EMBL/GenBank/DDBJ databases">
        <authorList>
            <person name="Fulton L."/>
            <person name="Clifton S."/>
            <person name="Fulton B."/>
            <person name="Xu J."/>
            <person name="Minx P."/>
            <person name="Pepin K.H."/>
            <person name="Johnson M."/>
            <person name="Thiruvilangam P."/>
            <person name="Bhonagiri V."/>
            <person name="Nash W.E."/>
            <person name="Mardis E.R."/>
            <person name="Wilson R.K."/>
        </authorList>
    </citation>
    <scope>NUCLEOTIDE SEQUENCE [LARGE SCALE GENOMIC DNA]</scope>
    <source>
        <strain evidence="1">ATCC 17982</strain>
    </source>
</reference>
<evidence type="ECO:0000313" key="1">
    <source>
        <dbReference type="EMBL" id="EDN80599.1"/>
    </source>
</evidence>
<accession>A7BBM5</accession>
<dbReference type="HOGENOM" id="CLU_3371568_0_0_11"/>